<protein>
    <submittedName>
        <fullName evidence="1">Uncharacterized protein</fullName>
    </submittedName>
</protein>
<evidence type="ECO:0000313" key="1">
    <source>
        <dbReference type="EMBL" id="KAG6594849.1"/>
    </source>
</evidence>
<feature type="non-terminal residue" evidence="1">
    <location>
        <position position="1"/>
    </location>
</feature>
<proteinExistence type="predicted"/>
<keyword evidence="2" id="KW-1185">Reference proteome</keyword>
<dbReference type="Proteomes" id="UP000685013">
    <property type="component" value="Chromosome 7"/>
</dbReference>
<sequence length="74" mass="8239">MAVATRVVCISTGPKRKSAAKTDRSEAEELVRGVIRKFSDKEPLLKTLDYYASRSSDGCRNNIGIQRMMGFVLD</sequence>
<gene>
    <name evidence="1" type="ORF">SDJN03_11402</name>
</gene>
<reference evidence="1 2" key="1">
    <citation type="journal article" date="2021" name="Hortic Res">
        <title>The domestication of Cucurbita argyrosperma as revealed by the genome of its wild relative.</title>
        <authorList>
            <person name="Barrera-Redondo J."/>
            <person name="Sanchez-de la Vega G."/>
            <person name="Aguirre-Liguori J.A."/>
            <person name="Castellanos-Morales G."/>
            <person name="Gutierrez-Guerrero Y.T."/>
            <person name="Aguirre-Dugua X."/>
            <person name="Aguirre-Planter E."/>
            <person name="Tenaillon M.I."/>
            <person name="Lira-Saade R."/>
            <person name="Eguiarte L.E."/>
        </authorList>
    </citation>
    <scope>NUCLEOTIDE SEQUENCE [LARGE SCALE GENOMIC DNA]</scope>
    <source>
        <strain evidence="1">JBR-2021</strain>
    </source>
</reference>
<comment type="caution">
    <text evidence="1">The sequence shown here is derived from an EMBL/GenBank/DDBJ whole genome shotgun (WGS) entry which is preliminary data.</text>
</comment>
<organism evidence="1 2">
    <name type="scientific">Cucurbita argyrosperma subsp. sororia</name>
    <dbReference type="NCBI Taxonomy" id="37648"/>
    <lineage>
        <taxon>Eukaryota</taxon>
        <taxon>Viridiplantae</taxon>
        <taxon>Streptophyta</taxon>
        <taxon>Embryophyta</taxon>
        <taxon>Tracheophyta</taxon>
        <taxon>Spermatophyta</taxon>
        <taxon>Magnoliopsida</taxon>
        <taxon>eudicotyledons</taxon>
        <taxon>Gunneridae</taxon>
        <taxon>Pentapetalae</taxon>
        <taxon>rosids</taxon>
        <taxon>fabids</taxon>
        <taxon>Cucurbitales</taxon>
        <taxon>Cucurbitaceae</taxon>
        <taxon>Cucurbiteae</taxon>
        <taxon>Cucurbita</taxon>
    </lineage>
</organism>
<name>A0AAV6NDS9_9ROSI</name>
<evidence type="ECO:0000313" key="2">
    <source>
        <dbReference type="Proteomes" id="UP000685013"/>
    </source>
</evidence>
<dbReference type="EMBL" id="JAGKQH010000007">
    <property type="protein sequence ID" value="KAG6594849.1"/>
    <property type="molecule type" value="Genomic_DNA"/>
</dbReference>
<accession>A0AAV6NDS9</accession>
<dbReference type="AlphaFoldDB" id="A0AAV6NDS9"/>